<dbReference type="AlphaFoldDB" id="A0A941IR61"/>
<name>A0A941IR61_9ACTN</name>
<dbReference type="Proteomes" id="UP000675781">
    <property type="component" value="Unassembled WGS sequence"/>
</dbReference>
<feature type="signal peptide" evidence="1">
    <location>
        <begin position="1"/>
        <end position="17"/>
    </location>
</feature>
<comment type="caution">
    <text evidence="3">The sequence shown here is derived from an EMBL/GenBank/DDBJ whole genome shotgun (WGS) entry which is preliminary data.</text>
</comment>
<keyword evidence="1" id="KW-0732">Signal</keyword>
<feature type="domain" description="PKD" evidence="2">
    <location>
        <begin position="105"/>
        <end position="155"/>
    </location>
</feature>
<dbReference type="InterPro" id="IPR013783">
    <property type="entry name" value="Ig-like_fold"/>
</dbReference>
<evidence type="ECO:0000313" key="3">
    <source>
        <dbReference type="EMBL" id="MBR7834957.1"/>
    </source>
</evidence>
<evidence type="ECO:0000256" key="1">
    <source>
        <dbReference type="SAM" id="SignalP"/>
    </source>
</evidence>
<reference evidence="3" key="1">
    <citation type="submission" date="2021-04" db="EMBL/GenBank/DDBJ databases">
        <title>Genome based classification of Actinospica acidithermotolerans sp. nov., an actinobacterium isolated from an Indonesian hot spring.</title>
        <authorList>
            <person name="Kusuma A.B."/>
            <person name="Putra K.E."/>
            <person name="Nafisah S."/>
            <person name="Loh J."/>
            <person name="Nouioui I."/>
            <person name="Goodfellow M."/>
        </authorList>
    </citation>
    <scope>NUCLEOTIDE SEQUENCE</scope>
    <source>
        <strain evidence="3">CSCA 57</strain>
    </source>
</reference>
<dbReference type="InterPro" id="IPR035986">
    <property type="entry name" value="PKD_dom_sf"/>
</dbReference>
<dbReference type="PROSITE" id="PS50093">
    <property type="entry name" value="PKD"/>
    <property type="match status" value="1"/>
</dbReference>
<dbReference type="SUPFAM" id="SSF49299">
    <property type="entry name" value="PKD domain"/>
    <property type="match status" value="1"/>
</dbReference>
<dbReference type="GO" id="GO:0005975">
    <property type="term" value="P:carbohydrate metabolic process"/>
    <property type="evidence" value="ECO:0007669"/>
    <property type="project" value="UniProtKB-ARBA"/>
</dbReference>
<dbReference type="RefSeq" id="WP_212529472.1">
    <property type="nucleotide sequence ID" value="NZ_JAGSOG010000077.1"/>
</dbReference>
<proteinExistence type="predicted"/>
<gene>
    <name evidence="3" type="ORF">KDL01_16910</name>
</gene>
<dbReference type="EMBL" id="JAGSOG010000077">
    <property type="protein sequence ID" value="MBR7834957.1"/>
    <property type="molecule type" value="Genomic_DNA"/>
</dbReference>
<sequence>MMVGSLGIALAPALAEAASSTSSTSSVHVTASAAASSSASAFTKKAAEQHKIIFSGNVVRHHTSAAGPNPTLGFTPVGFDTSAYGVELLVAPTGLTTGSATVTVDWGDSSAVTTQTVTSSTTSVTVDHEYSQLGAYTVTITINDGQGDSATQSATAFTAGSEYTAYTPTRILDTRKGIGAPAAAVGAGKTLSLQVAGAGASGDTIPSGITAVVLNVTAVSPTANGVLTVYGDEDAYGDQETLPTTSNVNYKTGQNVPNLVIVPVGANGVVDFHNGGSKGNTQILADVAGYFTADQNTDKYVGISPARILDTRHGTGTGKVAKIPANGSVTLTVAGSDNGTIPAAGVDAISMNLTVVNGTKNGVITAYPDGEATVPTVSNVNYSAGQTIANMSIVKVGEDGKVVLYNNSSGTVDLIADANGYFSSTTTVATASAYLPFDSPERYVDTRATDNSSPIEGAVPTGTPIGVPIAEYSYETAEVFNATVVSPTGNGFLSLYPYNPSSASAVPSTSNLNYLTGQTVPNLAITELGSTLDPKYDGYDFGLYLGGKGTSQVIVDWFGEFQDQ</sequence>
<keyword evidence="4" id="KW-1185">Reference proteome</keyword>
<protein>
    <recommendedName>
        <fullName evidence="2">PKD domain-containing protein</fullName>
    </recommendedName>
</protein>
<accession>A0A941IR61</accession>
<evidence type="ECO:0000259" key="2">
    <source>
        <dbReference type="PROSITE" id="PS50093"/>
    </source>
</evidence>
<feature type="chain" id="PRO_5039372957" description="PKD domain-containing protein" evidence="1">
    <location>
        <begin position="18"/>
        <end position="564"/>
    </location>
</feature>
<organism evidence="3 4">
    <name type="scientific">Actinospica durhamensis</name>
    <dbReference type="NCBI Taxonomy" id="1508375"/>
    <lineage>
        <taxon>Bacteria</taxon>
        <taxon>Bacillati</taxon>
        <taxon>Actinomycetota</taxon>
        <taxon>Actinomycetes</taxon>
        <taxon>Catenulisporales</taxon>
        <taxon>Actinospicaceae</taxon>
        <taxon>Actinospica</taxon>
    </lineage>
</organism>
<dbReference type="Gene3D" id="2.60.40.10">
    <property type="entry name" value="Immunoglobulins"/>
    <property type="match status" value="1"/>
</dbReference>
<dbReference type="InterPro" id="IPR000601">
    <property type="entry name" value="PKD_dom"/>
</dbReference>
<evidence type="ECO:0000313" key="4">
    <source>
        <dbReference type="Proteomes" id="UP000675781"/>
    </source>
</evidence>